<evidence type="ECO:0000313" key="2">
    <source>
        <dbReference type="EMBL" id="ETO01372.1"/>
    </source>
</evidence>
<dbReference type="AlphaFoldDB" id="X6LJT2"/>
<dbReference type="EMBL" id="ASPP01038478">
    <property type="protein sequence ID" value="ETO01372.1"/>
    <property type="molecule type" value="Genomic_DNA"/>
</dbReference>
<keyword evidence="3" id="KW-1185">Reference proteome</keyword>
<feature type="region of interest" description="Disordered" evidence="1">
    <location>
        <begin position="331"/>
        <end position="350"/>
    </location>
</feature>
<protein>
    <submittedName>
        <fullName evidence="2">Uncharacterized protein</fullName>
    </submittedName>
</protein>
<evidence type="ECO:0000256" key="1">
    <source>
        <dbReference type="SAM" id="MobiDB-lite"/>
    </source>
</evidence>
<gene>
    <name evidence="2" type="ORF">RFI_36068</name>
</gene>
<evidence type="ECO:0000313" key="3">
    <source>
        <dbReference type="Proteomes" id="UP000023152"/>
    </source>
</evidence>
<dbReference type="Proteomes" id="UP000023152">
    <property type="component" value="Unassembled WGS sequence"/>
</dbReference>
<accession>X6LJT2</accession>
<reference evidence="2 3" key="1">
    <citation type="journal article" date="2013" name="Curr. Biol.">
        <title>The Genome of the Foraminiferan Reticulomyxa filosa.</title>
        <authorList>
            <person name="Glockner G."/>
            <person name="Hulsmann N."/>
            <person name="Schleicher M."/>
            <person name="Noegel A.A."/>
            <person name="Eichinger L."/>
            <person name="Gallinger C."/>
            <person name="Pawlowski J."/>
            <person name="Sierra R."/>
            <person name="Euteneuer U."/>
            <person name="Pillet L."/>
            <person name="Moustafa A."/>
            <person name="Platzer M."/>
            <person name="Groth M."/>
            <person name="Szafranski K."/>
            <person name="Schliwa M."/>
        </authorList>
    </citation>
    <scope>NUCLEOTIDE SEQUENCE [LARGE SCALE GENOMIC DNA]</scope>
</reference>
<comment type="caution">
    <text evidence="2">The sequence shown here is derived from an EMBL/GenBank/DDBJ whole genome shotgun (WGS) entry which is preliminary data.</text>
</comment>
<feature type="compositionally biased region" description="Acidic residues" evidence="1">
    <location>
        <begin position="331"/>
        <end position="346"/>
    </location>
</feature>
<proteinExistence type="predicted"/>
<sequence>MAQAATTMKLGELLKKIVENDIFREKINKKAYKMNVAGSVDKGLSGRISRDCVKIIFSDEKKWEQSDDCSNNEIAGDNLNNLPVILKHLWANVVRNTEKEVKNAHILNAAKTILDAILRREIYITSECTVSSVKSTSNQRVPSTVFPDLLLSLTNKTCLKAEPKSPFIVIDYKLPGKLKIFDRDKDELNRIWNKRGSVHIAIKKGLIMTTKKISKFILLDPVLQIAGYMIWSVARIGMLLAYPYAVWFEIGEINEDTKVFNIEVYTLLKMTSFENGMLEIVRILKYASKINPNKKFFRGKVIKYDEETEDEEEAEFDEAELYEEAEAKEEAELGDEVEVEEEADAEDEKKTYKVVSKRKRKLSQMKSENEEISKQKNGTNKMKRTYNFAKFFVQWADFN</sequence>
<organism evidence="2 3">
    <name type="scientific">Reticulomyxa filosa</name>
    <dbReference type="NCBI Taxonomy" id="46433"/>
    <lineage>
        <taxon>Eukaryota</taxon>
        <taxon>Sar</taxon>
        <taxon>Rhizaria</taxon>
        <taxon>Retaria</taxon>
        <taxon>Foraminifera</taxon>
        <taxon>Monothalamids</taxon>
        <taxon>Reticulomyxidae</taxon>
        <taxon>Reticulomyxa</taxon>
    </lineage>
</organism>
<name>X6LJT2_RETFI</name>